<evidence type="ECO:0000313" key="2">
    <source>
        <dbReference type="EMBL" id="SFI98805.1"/>
    </source>
</evidence>
<dbReference type="Pfam" id="PF16124">
    <property type="entry name" value="RecQ_Zn_bind"/>
    <property type="match status" value="1"/>
</dbReference>
<dbReference type="Proteomes" id="UP000199025">
    <property type="component" value="Unassembled WGS sequence"/>
</dbReference>
<reference evidence="2 3" key="1">
    <citation type="submission" date="2016-10" db="EMBL/GenBank/DDBJ databases">
        <authorList>
            <person name="de Groot N.N."/>
        </authorList>
    </citation>
    <scope>NUCLEOTIDE SEQUENCE [LARGE SCALE GENOMIC DNA]</scope>
    <source>
        <strain evidence="2 3">DSM 44468</strain>
    </source>
</reference>
<keyword evidence="3" id="KW-1185">Reference proteome</keyword>
<protein>
    <submittedName>
        <fullName evidence="2">ATP-dependent DNA helicase RecQ</fullName>
    </submittedName>
</protein>
<dbReference type="InterPro" id="IPR036388">
    <property type="entry name" value="WH-like_DNA-bd_sf"/>
</dbReference>
<keyword evidence="2" id="KW-0547">Nucleotide-binding</keyword>
<keyword evidence="2" id="KW-0347">Helicase</keyword>
<proteinExistence type="predicted"/>
<organism evidence="2 3">
    <name type="scientific">Amycolatopsis sacchari</name>
    <dbReference type="NCBI Taxonomy" id="115433"/>
    <lineage>
        <taxon>Bacteria</taxon>
        <taxon>Bacillati</taxon>
        <taxon>Actinomycetota</taxon>
        <taxon>Actinomycetes</taxon>
        <taxon>Pseudonocardiales</taxon>
        <taxon>Pseudonocardiaceae</taxon>
        <taxon>Amycolatopsis</taxon>
    </lineage>
</organism>
<accession>A0A1I3MQ03</accession>
<dbReference type="EMBL" id="FORP01000002">
    <property type="protein sequence ID" value="SFI98805.1"/>
    <property type="molecule type" value="Genomic_DNA"/>
</dbReference>
<keyword evidence="2" id="KW-0378">Hydrolase</keyword>
<dbReference type="STRING" id="115433.SAMN05421835_102416"/>
<dbReference type="AlphaFoldDB" id="A0A1I3MQ03"/>
<dbReference type="Gene3D" id="1.10.10.10">
    <property type="entry name" value="Winged helix-like DNA-binding domain superfamily/Winged helix DNA-binding domain"/>
    <property type="match status" value="1"/>
</dbReference>
<evidence type="ECO:0000259" key="1">
    <source>
        <dbReference type="Pfam" id="PF16124"/>
    </source>
</evidence>
<feature type="domain" description="ATP-dependent DNA helicase RecQ zinc-binding" evidence="1">
    <location>
        <begin position="1"/>
        <end position="33"/>
    </location>
</feature>
<keyword evidence="2" id="KW-0067">ATP-binding</keyword>
<gene>
    <name evidence="2" type="ORF">SAMN05421835_102416</name>
</gene>
<name>A0A1I3MQ03_9PSEU</name>
<dbReference type="InterPro" id="IPR032284">
    <property type="entry name" value="RecQ_Zn-bd"/>
</dbReference>
<dbReference type="GO" id="GO:0004386">
    <property type="term" value="F:helicase activity"/>
    <property type="evidence" value="ECO:0007669"/>
    <property type="project" value="UniProtKB-KW"/>
</dbReference>
<evidence type="ECO:0000313" key="3">
    <source>
        <dbReference type="Proteomes" id="UP000199025"/>
    </source>
</evidence>
<sequence length="100" mass="11167">MRQYADTQSCRRQFLLGYFGETLDEPCGNCDTCEAGTAAEQAQFTDAEYPPDAKVRHREWGAGRVVHREADRMTVLFDEGGYRTLSLAAVEEGDLLTEDG</sequence>